<accession>A0A6A1WAD8</accession>
<reference evidence="3 4" key="1">
    <citation type="journal article" date="2019" name="Plant Biotechnol. J.">
        <title>The red bayberry genome and genetic basis of sex determination.</title>
        <authorList>
            <person name="Jia H.M."/>
            <person name="Jia H.J."/>
            <person name="Cai Q.L."/>
            <person name="Wang Y."/>
            <person name="Zhao H.B."/>
            <person name="Yang W.F."/>
            <person name="Wang G.Y."/>
            <person name="Li Y.H."/>
            <person name="Zhan D.L."/>
            <person name="Shen Y.T."/>
            <person name="Niu Q.F."/>
            <person name="Chang L."/>
            <person name="Qiu J."/>
            <person name="Zhao L."/>
            <person name="Xie H.B."/>
            <person name="Fu W.Y."/>
            <person name="Jin J."/>
            <person name="Li X.W."/>
            <person name="Jiao Y."/>
            <person name="Zhou C.C."/>
            <person name="Tu T."/>
            <person name="Chai C.Y."/>
            <person name="Gao J.L."/>
            <person name="Fan L.J."/>
            <person name="van de Weg E."/>
            <person name="Wang J.Y."/>
            <person name="Gao Z.S."/>
        </authorList>
    </citation>
    <scope>NUCLEOTIDE SEQUENCE [LARGE SCALE GENOMIC DNA]</scope>
    <source>
        <tissue evidence="3">Leaves</tissue>
    </source>
</reference>
<feature type="chain" id="PRO_5025631657" evidence="2">
    <location>
        <begin position="23"/>
        <end position="213"/>
    </location>
</feature>
<evidence type="ECO:0000256" key="1">
    <source>
        <dbReference type="ARBA" id="ARBA00009431"/>
    </source>
</evidence>
<dbReference type="InterPro" id="IPR029058">
    <property type="entry name" value="AB_hydrolase_fold"/>
</dbReference>
<comment type="similarity">
    <text evidence="1">Belongs to the peptidase S10 family.</text>
</comment>
<keyword evidence="3" id="KW-0121">Carboxypeptidase</keyword>
<dbReference type="InterPro" id="IPR001563">
    <property type="entry name" value="Peptidase_S10"/>
</dbReference>
<keyword evidence="4" id="KW-1185">Reference proteome</keyword>
<organism evidence="3 4">
    <name type="scientific">Morella rubra</name>
    <name type="common">Chinese bayberry</name>
    <dbReference type="NCBI Taxonomy" id="262757"/>
    <lineage>
        <taxon>Eukaryota</taxon>
        <taxon>Viridiplantae</taxon>
        <taxon>Streptophyta</taxon>
        <taxon>Embryophyta</taxon>
        <taxon>Tracheophyta</taxon>
        <taxon>Spermatophyta</taxon>
        <taxon>Magnoliopsida</taxon>
        <taxon>eudicotyledons</taxon>
        <taxon>Gunneridae</taxon>
        <taxon>Pentapetalae</taxon>
        <taxon>rosids</taxon>
        <taxon>fabids</taxon>
        <taxon>Fagales</taxon>
        <taxon>Myricaceae</taxon>
        <taxon>Morella</taxon>
    </lineage>
</organism>
<name>A0A6A1WAD8_9ROSI</name>
<dbReference type="GO" id="GO:0005773">
    <property type="term" value="C:vacuole"/>
    <property type="evidence" value="ECO:0007669"/>
    <property type="project" value="TreeGrafter"/>
</dbReference>
<dbReference type="Pfam" id="PF00450">
    <property type="entry name" value="Peptidase_S10"/>
    <property type="match status" value="2"/>
</dbReference>
<dbReference type="Gene3D" id="3.40.50.1820">
    <property type="entry name" value="alpha/beta hydrolase"/>
    <property type="match status" value="3"/>
</dbReference>
<feature type="signal peptide" evidence="2">
    <location>
        <begin position="1"/>
        <end position="22"/>
    </location>
</feature>
<dbReference type="GO" id="GO:0004185">
    <property type="term" value="F:serine-type carboxypeptidase activity"/>
    <property type="evidence" value="ECO:0007669"/>
    <property type="project" value="InterPro"/>
</dbReference>
<proteinExistence type="inferred from homology"/>
<evidence type="ECO:0000313" key="3">
    <source>
        <dbReference type="EMBL" id="KAB1222171.1"/>
    </source>
</evidence>
<sequence length="213" mass="23776">MRCKSWIVVGTIYATLLQLCLALNSPAGDDKIVRLPGQPQVGFQQYAGYITIDEKQQRALFYYFVEAETEPASKPLVLWLNGEANMLYLESPAGVGFSYSANKSFYDSVNDELTGFDYITYSIKKRVVLIILGVVKYDQQNLEVPTIHVLGALVKSGIRVFVYSGDQSSAIPLMGTRTLVNGLAKELGLGIDVPYRAWFEGRQVSQFQRITLE</sequence>
<dbReference type="EMBL" id="RXIC02000020">
    <property type="protein sequence ID" value="KAB1222171.1"/>
    <property type="molecule type" value="Genomic_DNA"/>
</dbReference>
<keyword evidence="3" id="KW-0378">Hydrolase</keyword>
<protein>
    <submittedName>
        <fullName evidence="3">Serine carboxypeptidase-like 45</fullName>
    </submittedName>
</protein>
<keyword evidence="3" id="KW-0645">Protease</keyword>
<evidence type="ECO:0000313" key="4">
    <source>
        <dbReference type="Proteomes" id="UP000516437"/>
    </source>
</evidence>
<dbReference type="PANTHER" id="PTHR11802:SF421">
    <property type="entry name" value="CARBOXYPEPTIDASE"/>
    <property type="match status" value="1"/>
</dbReference>
<dbReference type="PANTHER" id="PTHR11802">
    <property type="entry name" value="SERINE PROTEASE FAMILY S10 SERINE CARBOXYPEPTIDASE"/>
    <property type="match status" value="1"/>
</dbReference>
<dbReference type="Proteomes" id="UP000516437">
    <property type="component" value="Chromosome 2"/>
</dbReference>
<gene>
    <name evidence="3" type="ORF">CJ030_MR2G006705</name>
</gene>
<evidence type="ECO:0000256" key="2">
    <source>
        <dbReference type="SAM" id="SignalP"/>
    </source>
</evidence>
<dbReference type="AlphaFoldDB" id="A0A6A1WAD8"/>
<comment type="caution">
    <text evidence="3">The sequence shown here is derived from an EMBL/GenBank/DDBJ whole genome shotgun (WGS) entry which is preliminary data.</text>
</comment>
<dbReference type="OrthoDB" id="443318at2759"/>
<dbReference type="SUPFAM" id="SSF53474">
    <property type="entry name" value="alpha/beta-Hydrolases"/>
    <property type="match status" value="2"/>
</dbReference>
<keyword evidence="2" id="KW-0732">Signal</keyword>
<dbReference type="GO" id="GO:0006508">
    <property type="term" value="P:proteolysis"/>
    <property type="evidence" value="ECO:0007669"/>
    <property type="project" value="InterPro"/>
</dbReference>